<proteinExistence type="predicted"/>
<dbReference type="RefSeq" id="WP_098514372.1">
    <property type="nucleotide sequence ID" value="NZ_JBIAKZ010000033.1"/>
</dbReference>
<organism evidence="1 2">
    <name type="scientific">Amycolatopsis sulphurea</name>
    <dbReference type="NCBI Taxonomy" id="76022"/>
    <lineage>
        <taxon>Bacteria</taxon>
        <taxon>Bacillati</taxon>
        <taxon>Actinomycetota</taxon>
        <taxon>Actinomycetes</taxon>
        <taxon>Pseudonocardiales</taxon>
        <taxon>Pseudonocardiaceae</taxon>
        <taxon>Amycolatopsis</taxon>
    </lineage>
</organism>
<accession>A0A2A9FJT7</accession>
<evidence type="ECO:0000313" key="1">
    <source>
        <dbReference type="EMBL" id="PFG50695.1"/>
    </source>
</evidence>
<evidence type="ECO:0008006" key="3">
    <source>
        <dbReference type="Google" id="ProtNLM"/>
    </source>
</evidence>
<sequence length="374" mass="40079">MAKSFQLLLMMGKVVALPVPQPLVDALQSVQITSAAGGPSGFQLTFAVSRGSVITKTLLPFALLDPPTRVVLATIIGGSLEVLMDGVVTRQEMSPGDAPGSSTLTVTGEDLTALMDLRHEQQSYPGQPIYVQVLRILAGYAQYGIAPAAIPPKFVEPYLPEDNYLAQAGTDLSYLRALARKAGYAFYLEPGPLPGASAAYWGPEVRTGKRQPALTVDSGPATNVESMSFGFDGMARTQFTIRKEEPTTKIGISIPVPNLSLLRPPLASRPAVALKEQPLPDLAGLSALEILLKGLSRTEAASDAVTGQGKLDVLRYGHVLKARRLVGVRGAGLDYDGTYYVTRVTHEIKRGEYTQSFSLTRDAFVPFPPQRVDV</sequence>
<reference evidence="1 2" key="1">
    <citation type="submission" date="2017-10" db="EMBL/GenBank/DDBJ databases">
        <title>Sequencing the genomes of 1000 actinobacteria strains.</title>
        <authorList>
            <person name="Klenk H.-P."/>
        </authorList>
    </citation>
    <scope>NUCLEOTIDE SEQUENCE [LARGE SCALE GENOMIC DNA]</scope>
    <source>
        <strain evidence="1 2">DSM 46092</strain>
    </source>
</reference>
<dbReference type="SUPFAM" id="SSF69279">
    <property type="entry name" value="Phage tail proteins"/>
    <property type="match status" value="1"/>
</dbReference>
<gene>
    <name evidence="1" type="ORF">ATK36_5940</name>
</gene>
<protein>
    <recommendedName>
        <fullName evidence="3">Phage protein D</fullName>
    </recommendedName>
</protein>
<dbReference type="Proteomes" id="UP000243542">
    <property type="component" value="Unassembled WGS sequence"/>
</dbReference>
<comment type="caution">
    <text evidence="1">The sequence shown here is derived from an EMBL/GenBank/DDBJ whole genome shotgun (WGS) entry which is preliminary data.</text>
</comment>
<keyword evidence="2" id="KW-1185">Reference proteome</keyword>
<dbReference type="EMBL" id="PDJK01000002">
    <property type="protein sequence ID" value="PFG50695.1"/>
    <property type="molecule type" value="Genomic_DNA"/>
</dbReference>
<evidence type="ECO:0000313" key="2">
    <source>
        <dbReference type="Proteomes" id="UP000243542"/>
    </source>
</evidence>
<name>A0A2A9FJT7_9PSEU</name>
<dbReference type="AlphaFoldDB" id="A0A2A9FJT7"/>